<reference evidence="5" key="1">
    <citation type="submission" date="2022-10" db="EMBL/GenBank/DDBJ databases">
        <title>Description of Fervidibacillus gen. nov. in the family Fervidibacillaceae fam. nov. with two species, Fervidibacillus albus sp. nov., and Fervidibacillus halotolerans sp. nov., isolated from tidal flat sediments.</title>
        <authorList>
            <person name="Kwon K.K."/>
            <person name="Yang S.-H."/>
        </authorList>
    </citation>
    <scope>NUCLEOTIDE SEQUENCE</scope>
    <source>
        <strain evidence="5">JCM 19140</strain>
    </source>
</reference>
<comment type="caution">
    <text evidence="5">The sequence shown here is derived from an EMBL/GenBank/DDBJ whole genome shotgun (WGS) entry which is preliminary data.</text>
</comment>
<dbReference type="InterPro" id="IPR036271">
    <property type="entry name" value="Tet_transcr_reg_TetR-rel_C_sf"/>
</dbReference>
<gene>
    <name evidence="5" type="ORF">OEV98_15545</name>
</gene>
<feature type="domain" description="HTH tetR-type" evidence="4">
    <location>
        <begin position="4"/>
        <end position="64"/>
    </location>
</feature>
<dbReference type="AlphaFoldDB" id="A0AAE3IX17"/>
<dbReference type="PRINTS" id="PR00455">
    <property type="entry name" value="HTHTETR"/>
</dbReference>
<keyword evidence="2 3" id="KW-0238">DNA-binding</keyword>
<proteinExistence type="predicted"/>
<dbReference type="PROSITE" id="PS01081">
    <property type="entry name" value="HTH_TETR_1"/>
    <property type="match status" value="1"/>
</dbReference>
<dbReference type="InterPro" id="IPR050624">
    <property type="entry name" value="HTH-type_Tx_Regulator"/>
</dbReference>
<sequence>MTVVDRKQLIIDAATKSFSLFGYKATTMDQVSKIANVGKGTIYTFFVNKEELFKEIVGKLIEDMIKKANSTIDPEKSFSENLHYVLYEILQFRRQHQLMIKLIQEEQEMKTPAVSDMLQEIEDAIVSFISENISIAIKKQYIKQCNPELTAFVAFRLYISLISDWEKHHQPLEKEEIADLFELYFIKGLSKENG</sequence>
<evidence type="ECO:0000259" key="4">
    <source>
        <dbReference type="PROSITE" id="PS50977"/>
    </source>
</evidence>
<dbReference type="GO" id="GO:0003677">
    <property type="term" value="F:DNA binding"/>
    <property type="evidence" value="ECO:0007669"/>
    <property type="project" value="UniProtKB-UniRule"/>
</dbReference>
<dbReference type="InterPro" id="IPR023772">
    <property type="entry name" value="DNA-bd_HTH_TetR-type_CS"/>
</dbReference>
<dbReference type="EMBL" id="JAOUSF010000005">
    <property type="protein sequence ID" value="MCU9614959.1"/>
    <property type="molecule type" value="Genomic_DNA"/>
</dbReference>
<evidence type="ECO:0000256" key="2">
    <source>
        <dbReference type="ARBA" id="ARBA00023125"/>
    </source>
</evidence>
<dbReference type="Gene3D" id="1.10.10.60">
    <property type="entry name" value="Homeodomain-like"/>
    <property type="match status" value="1"/>
</dbReference>
<evidence type="ECO:0000256" key="1">
    <source>
        <dbReference type="ARBA" id="ARBA00022491"/>
    </source>
</evidence>
<dbReference type="PANTHER" id="PTHR43479">
    <property type="entry name" value="ACREF/ENVCD OPERON REPRESSOR-RELATED"/>
    <property type="match status" value="1"/>
</dbReference>
<dbReference type="SUPFAM" id="SSF48498">
    <property type="entry name" value="Tetracyclin repressor-like, C-terminal domain"/>
    <property type="match status" value="1"/>
</dbReference>
<feature type="DNA-binding region" description="H-T-H motif" evidence="3">
    <location>
        <begin position="27"/>
        <end position="46"/>
    </location>
</feature>
<keyword evidence="1" id="KW-0678">Repressor</keyword>
<dbReference type="PANTHER" id="PTHR43479:SF11">
    <property type="entry name" value="ACREF_ENVCD OPERON REPRESSOR-RELATED"/>
    <property type="match status" value="1"/>
</dbReference>
<dbReference type="InterPro" id="IPR009057">
    <property type="entry name" value="Homeodomain-like_sf"/>
</dbReference>
<dbReference type="InterPro" id="IPR001647">
    <property type="entry name" value="HTH_TetR"/>
</dbReference>
<dbReference type="Gene3D" id="1.10.357.10">
    <property type="entry name" value="Tetracycline Repressor, domain 2"/>
    <property type="match status" value="1"/>
</dbReference>
<evidence type="ECO:0000256" key="3">
    <source>
        <dbReference type="PROSITE-ProRule" id="PRU00335"/>
    </source>
</evidence>
<keyword evidence="6" id="KW-1185">Reference proteome</keyword>
<dbReference type="RefSeq" id="WP_263074276.1">
    <property type="nucleotide sequence ID" value="NZ_JAOUSF010000005.1"/>
</dbReference>
<name>A0AAE3IX17_9BACI</name>
<accession>A0AAE3IX17</accession>
<organism evidence="5 6">
    <name type="scientific">Perspicuibacillus lycopersici</name>
    <dbReference type="NCBI Taxonomy" id="1325689"/>
    <lineage>
        <taxon>Bacteria</taxon>
        <taxon>Bacillati</taxon>
        <taxon>Bacillota</taxon>
        <taxon>Bacilli</taxon>
        <taxon>Bacillales</taxon>
        <taxon>Bacillaceae</taxon>
        <taxon>Perspicuibacillus</taxon>
    </lineage>
</organism>
<dbReference type="Pfam" id="PF00440">
    <property type="entry name" value="TetR_N"/>
    <property type="match status" value="1"/>
</dbReference>
<dbReference type="PROSITE" id="PS50977">
    <property type="entry name" value="HTH_TETR_2"/>
    <property type="match status" value="1"/>
</dbReference>
<protein>
    <submittedName>
        <fullName evidence="5">TetR/AcrR family transcriptional regulator</fullName>
    </submittedName>
</protein>
<dbReference type="Proteomes" id="UP001209318">
    <property type="component" value="Unassembled WGS sequence"/>
</dbReference>
<evidence type="ECO:0000313" key="5">
    <source>
        <dbReference type="EMBL" id="MCU9614959.1"/>
    </source>
</evidence>
<dbReference type="SUPFAM" id="SSF46689">
    <property type="entry name" value="Homeodomain-like"/>
    <property type="match status" value="1"/>
</dbReference>
<evidence type="ECO:0000313" key="6">
    <source>
        <dbReference type="Proteomes" id="UP001209318"/>
    </source>
</evidence>